<reference evidence="1" key="1">
    <citation type="submission" date="2020-09" db="EMBL/GenBank/DDBJ databases">
        <title>Genome-Enabled Discovery of Anthraquinone Biosynthesis in Senna tora.</title>
        <authorList>
            <person name="Kang S.-H."/>
            <person name="Pandey R.P."/>
            <person name="Lee C.-M."/>
            <person name="Sim J.-S."/>
            <person name="Jeong J.-T."/>
            <person name="Choi B.-S."/>
            <person name="Jung M."/>
            <person name="Ginzburg D."/>
            <person name="Zhao K."/>
            <person name="Won S.Y."/>
            <person name="Oh T.-J."/>
            <person name="Yu Y."/>
            <person name="Kim N.-H."/>
            <person name="Lee O.R."/>
            <person name="Lee T.-H."/>
            <person name="Bashyal P."/>
            <person name="Kim T.-S."/>
            <person name="Lee W.-H."/>
            <person name="Kawkins C."/>
            <person name="Kim C.-K."/>
            <person name="Kim J.S."/>
            <person name="Ahn B.O."/>
            <person name="Rhee S.Y."/>
            <person name="Sohng J.K."/>
        </authorList>
    </citation>
    <scope>NUCLEOTIDE SEQUENCE</scope>
    <source>
        <tissue evidence="1">Leaf</tissue>
    </source>
</reference>
<keyword evidence="2" id="KW-1185">Reference proteome</keyword>
<name>A0A834TYM8_9FABA</name>
<accession>A0A834TYM8</accession>
<dbReference type="PANTHER" id="PTHR31579">
    <property type="entry name" value="OS03G0796600 PROTEIN"/>
    <property type="match status" value="1"/>
</dbReference>
<dbReference type="EMBL" id="JAAIUW010000005">
    <property type="protein sequence ID" value="KAF7829752.1"/>
    <property type="molecule type" value="Genomic_DNA"/>
</dbReference>
<sequence length="225" mass="25529">MGSLTEEQLLQMVQDFIEFESAEAVASENHKPRGLTLQEILWEVTDIEVEILEKILKYAADEGSTSTSTANLKKLMVMKLRIDGYEASLCTTSWLSSFDGPKVLQFRGGYEYIDVMEKNTRVIIDMDFRSEFELARPTEAYKELTDMLPSIFVGSEGKLKKIICVICSAAKKSMKEKGLHIPPWRKATYMQSKWLSQHCKKISFTPTPTQFAIGPKHVQSFSPSI</sequence>
<dbReference type="InterPro" id="IPR006502">
    <property type="entry name" value="PDDEXK-like"/>
</dbReference>
<gene>
    <name evidence="1" type="ORF">G2W53_012085</name>
</gene>
<dbReference type="OrthoDB" id="691424at2759"/>
<dbReference type="Pfam" id="PF04720">
    <property type="entry name" value="PDDEXK_6"/>
    <property type="match status" value="1"/>
</dbReference>
<protein>
    <submittedName>
        <fullName evidence="1">Protein transport protein</fullName>
    </submittedName>
</protein>
<dbReference type="AlphaFoldDB" id="A0A834TYM8"/>
<proteinExistence type="predicted"/>
<comment type="caution">
    <text evidence="1">The sequence shown here is derived from an EMBL/GenBank/DDBJ whole genome shotgun (WGS) entry which is preliminary data.</text>
</comment>
<evidence type="ECO:0000313" key="2">
    <source>
        <dbReference type="Proteomes" id="UP000634136"/>
    </source>
</evidence>
<dbReference type="NCBIfam" id="TIGR01615">
    <property type="entry name" value="A_thal_3542"/>
    <property type="match status" value="1"/>
</dbReference>
<dbReference type="Proteomes" id="UP000634136">
    <property type="component" value="Unassembled WGS sequence"/>
</dbReference>
<dbReference type="PANTHER" id="PTHR31579:SF34">
    <property type="entry name" value="T14N5.3 PROTEIN"/>
    <property type="match status" value="1"/>
</dbReference>
<evidence type="ECO:0000313" key="1">
    <source>
        <dbReference type="EMBL" id="KAF7829752.1"/>
    </source>
</evidence>
<organism evidence="1 2">
    <name type="scientific">Senna tora</name>
    <dbReference type="NCBI Taxonomy" id="362788"/>
    <lineage>
        <taxon>Eukaryota</taxon>
        <taxon>Viridiplantae</taxon>
        <taxon>Streptophyta</taxon>
        <taxon>Embryophyta</taxon>
        <taxon>Tracheophyta</taxon>
        <taxon>Spermatophyta</taxon>
        <taxon>Magnoliopsida</taxon>
        <taxon>eudicotyledons</taxon>
        <taxon>Gunneridae</taxon>
        <taxon>Pentapetalae</taxon>
        <taxon>rosids</taxon>
        <taxon>fabids</taxon>
        <taxon>Fabales</taxon>
        <taxon>Fabaceae</taxon>
        <taxon>Caesalpinioideae</taxon>
        <taxon>Cassia clade</taxon>
        <taxon>Senna</taxon>
    </lineage>
</organism>